<dbReference type="EMBL" id="KE621950">
    <property type="protein sequence ID" value="EXC42048.1"/>
    <property type="molecule type" value="Genomic_DNA"/>
</dbReference>
<evidence type="ECO:0000313" key="1">
    <source>
        <dbReference type="EMBL" id="EXC42048.1"/>
    </source>
</evidence>
<protein>
    <submittedName>
        <fullName evidence="1">Uncharacterized protein</fullName>
    </submittedName>
</protein>
<dbReference type="Proteomes" id="UP000030645">
    <property type="component" value="Unassembled WGS sequence"/>
</dbReference>
<proteinExistence type="predicted"/>
<evidence type="ECO:0000313" key="2">
    <source>
        <dbReference type="Proteomes" id="UP000030645"/>
    </source>
</evidence>
<dbReference type="AlphaFoldDB" id="W9SP50"/>
<organism evidence="1 2">
    <name type="scientific">Morus notabilis</name>
    <dbReference type="NCBI Taxonomy" id="981085"/>
    <lineage>
        <taxon>Eukaryota</taxon>
        <taxon>Viridiplantae</taxon>
        <taxon>Streptophyta</taxon>
        <taxon>Embryophyta</taxon>
        <taxon>Tracheophyta</taxon>
        <taxon>Spermatophyta</taxon>
        <taxon>Magnoliopsida</taxon>
        <taxon>eudicotyledons</taxon>
        <taxon>Gunneridae</taxon>
        <taxon>Pentapetalae</taxon>
        <taxon>rosids</taxon>
        <taxon>fabids</taxon>
        <taxon>Rosales</taxon>
        <taxon>Moraceae</taxon>
        <taxon>Moreae</taxon>
        <taxon>Morus</taxon>
    </lineage>
</organism>
<gene>
    <name evidence="1" type="ORF">L484_000131</name>
</gene>
<accession>W9SP50</accession>
<name>W9SP50_9ROSA</name>
<reference evidence="2" key="1">
    <citation type="submission" date="2013-01" db="EMBL/GenBank/DDBJ databases">
        <title>Draft Genome Sequence of a Mulberry Tree, Morus notabilis C.K. Schneid.</title>
        <authorList>
            <person name="He N."/>
            <person name="Zhao S."/>
        </authorList>
    </citation>
    <scope>NUCLEOTIDE SEQUENCE</scope>
</reference>
<sequence length="76" mass="8517">MRDLGVFAFGAGGGGARKTGVLMEGFGRRCEAQHWGGLRGRPGLVQRCDSLRHRFHGRTGLVDSLRIQFFQREEKE</sequence>
<keyword evidence="2" id="KW-1185">Reference proteome</keyword>